<name>A0AAD3SBB7_NEPGR</name>
<comment type="caution">
    <text evidence="1">The sequence shown here is derived from an EMBL/GenBank/DDBJ whole genome shotgun (WGS) entry which is preliminary data.</text>
</comment>
<evidence type="ECO:0000313" key="2">
    <source>
        <dbReference type="Proteomes" id="UP001279734"/>
    </source>
</evidence>
<gene>
    <name evidence="1" type="ORF">Nepgr_009591</name>
</gene>
<sequence>MVEFFQSDGVFTQKMLRKKLHGVFILGFGTEVVSAIGKNGAASKEESLGRSEERKVETGGVYDAVSRREGTNIKTEKEIEERV</sequence>
<protein>
    <submittedName>
        <fullName evidence="1">Uncharacterized protein</fullName>
    </submittedName>
</protein>
<dbReference type="AlphaFoldDB" id="A0AAD3SBB7"/>
<dbReference type="Proteomes" id="UP001279734">
    <property type="component" value="Unassembled WGS sequence"/>
</dbReference>
<proteinExistence type="predicted"/>
<accession>A0AAD3SBB7</accession>
<keyword evidence="2" id="KW-1185">Reference proteome</keyword>
<reference evidence="1" key="1">
    <citation type="submission" date="2023-05" db="EMBL/GenBank/DDBJ databases">
        <title>Nepenthes gracilis genome sequencing.</title>
        <authorList>
            <person name="Fukushima K."/>
        </authorList>
    </citation>
    <scope>NUCLEOTIDE SEQUENCE</scope>
    <source>
        <strain evidence="1">SING2019-196</strain>
    </source>
</reference>
<evidence type="ECO:0000313" key="1">
    <source>
        <dbReference type="EMBL" id="GMH07751.1"/>
    </source>
</evidence>
<dbReference type="EMBL" id="BSYO01000007">
    <property type="protein sequence ID" value="GMH07751.1"/>
    <property type="molecule type" value="Genomic_DNA"/>
</dbReference>
<organism evidence="1 2">
    <name type="scientific">Nepenthes gracilis</name>
    <name type="common">Slender pitcher plant</name>
    <dbReference type="NCBI Taxonomy" id="150966"/>
    <lineage>
        <taxon>Eukaryota</taxon>
        <taxon>Viridiplantae</taxon>
        <taxon>Streptophyta</taxon>
        <taxon>Embryophyta</taxon>
        <taxon>Tracheophyta</taxon>
        <taxon>Spermatophyta</taxon>
        <taxon>Magnoliopsida</taxon>
        <taxon>eudicotyledons</taxon>
        <taxon>Gunneridae</taxon>
        <taxon>Pentapetalae</taxon>
        <taxon>Caryophyllales</taxon>
        <taxon>Nepenthaceae</taxon>
        <taxon>Nepenthes</taxon>
    </lineage>
</organism>